<organism evidence="1 2">
    <name type="scientific">Solanum bulbocastanum</name>
    <name type="common">Wild potato</name>
    <dbReference type="NCBI Taxonomy" id="147425"/>
    <lineage>
        <taxon>Eukaryota</taxon>
        <taxon>Viridiplantae</taxon>
        <taxon>Streptophyta</taxon>
        <taxon>Embryophyta</taxon>
        <taxon>Tracheophyta</taxon>
        <taxon>Spermatophyta</taxon>
        <taxon>Magnoliopsida</taxon>
        <taxon>eudicotyledons</taxon>
        <taxon>Gunneridae</taxon>
        <taxon>Pentapetalae</taxon>
        <taxon>asterids</taxon>
        <taxon>lamiids</taxon>
        <taxon>Solanales</taxon>
        <taxon>Solanaceae</taxon>
        <taxon>Solanoideae</taxon>
        <taxon>Solaneae</taxon>
        <taxon>Solanum</taxon>
    </lineage>
</organism>
<keyword evidence="2" id="KW-1185">Reference proteome</keyword>
<comment type="caution">
    <text evidence="1">The sequence shown here is derived from an EMBL/GenBank/DDBJ whole genome shotgun (WGS) entry which is preliminary data.</text>
</comment>
<dbReference type="AlphaFoldDB" id="A0AAN8Y982"/>
<accession>A0AAN8Y982</accession>
<evidence type="ECO:0000313" key="1">
    <source>
        <dbReference type="EMBL" id="KAK6784404.1"/>
    </source>
</evidence>
<name>A0AAN8Y982_SOLBU</name>
<evidence type="ECO:0000313" key="2">
    <source>
        <dbReference type="Proteomes" id="UP001371456"/>
    </source>
</evidence>
<reference evidence="1 2" key="1">
    <citation type="submission" date="2024-02" db="EMBL/GenBank/DDBJ databases">
        <title>de novo genome assembly of Solanum bulbocastanum strain 11H21.</title>
        <authorList>
            <person name="Hosaka A.J."/>
        </authorList>
    </citation>
    <scope>NUCLEOTIDE SEQUENCE [LARGE SCALE GENOMIC DNA]</scope>
    <source>
        <tissue evidence="1">Young leaves</tissue>
    </source>
</reference>
<gene>
    <name evidence="1" type="ORF">RDI58_017859</name>
</gene>
<sequence>MIIQDVIMMIHFIKRQRRPIISAPNNWTRHSK</sequence>
<protein>
    <submittedName>
        <fullName evidence="1">Uncharacterized protein</fullName>
    </submittedName>
</protein>
<dbReference type="Proteomes" id="UP001371456">
    <property type="component" value="Unassembled WGS sequence"/>
</dbReference>
<proteinExistence type="predicted"/>
<dbReference type="EMBL" id="JBANQN010000007">
    <property type="protein sequence ID" value="KAK6784404.1"/>
    <property type="molecule type" value="Genomic_DNA"/>
</dbReference>